<dbReference type="EMBL" id="CAJVPZ010000189">
    <property type="protein sequence ID" value="CAG8456613.1"/>
    <property type="molecule type" value="Genomic_DNA"/>
</dbReference>
<proteinExistence type="predicted"/>
<reference evidence="1" key="1">
    <citation type="submission" date="2021-06" db="EMBL/GenBank/DDBJ databases">
        <authorList>
            <person name="Kallberg Y."/>
            <person name="Tangrot J."/>
            <person name="Rosling A."/>
        </authorList>
    </citation>
    <scope>NUCLEOTIDE SEQUENCE</scope>
    <source>
        <strain evidence="1">IN212</strain>
    </source>
</reference>
<sequence>MLAQNKQALKSLFDQTTGGYKIFLNKDQKRVRELGSKALLYLKKIPNKAPELSSEASKVLIELDNELRHHYNNSDPV</sequence>
<protein>
    <submittedName>
        <fullName evidence="1">3515_t:CDS:1</fullName>
    </submittedName>
</protein>
<comment type="caution">
    <text evidence="1">The sequence shown here is derived from an EMBL/GenBank/DDBJ whole genome shotgun (WGS) entry which is preliminary data.</text>
</comment>
<organism evidence="1 2">
    <name type="scientific">Racocetra fulgida</name>
    <dbReference type="NCBI Taxonomy" id="60492"/>
    <lineage>
        <taxon>Eukaryota</taxon>
        <taxon>Fungi</taxon>
        <taxon>Fungi incertae sedis</taxon>
        <taxon>Mucoromycota</taxon>
        <taxon>Glomeromycotina</taxon>
        <taxon>Glomeromycetes</taxon>
        <taxon>Diversisporales</taxon>
        <taxon>Gigasporaceae</taxon>
        <taxon>Racocetra</taxon>
    </lineage>
</organism>
<name>A0A9N8YUH4_9GLOM</name>
<dbReference type="Proteomes" id="UP000789396">
    <property type="component" value="Unassembled WGS sequence"/>
</dbReference>
<dbReference type="AlphaFoldDB" id="A0A9N8YUH4"/>
<dbReference type="OrthoDB" id="10516426at2759"/>
<gene>
    <name evidence="1" type="ORF">RFULGI_LOCUS487</name>
</gene>
<accession>A0A9N8YUH4</accession>
<evidence type="ECO:0000313" key="1">
    <source>
        <dbReference type="EMBL" id="CAG8456613.1"/>
    </source>
</evidence>
<evidence type="ECO:0000313" key="2">
    <source>
        <dbReference type="Proteomes" id="UP000789396"/>
    </source>
</evidence>
<feature type="non-terminal residue" evidence="1">
    <location>
        <position position="77"/>
    </location>
</feature>
<keyword evidence="2" id="KW-1185">Reference proteome</keyword>